<comment type="caution">
    <text evidence="3">The sequence shown here is derived from an EMBL/GenBank/DDBJ whole genome shotgun (WGS) entry which is preliminary data.</text>
</comment>
<feature type="region of interest" description="Disordered" evidence="1">
    <location>
        <begin position="110"/>
        <end position="154"/>
    </location>
</feature>
<keyword evidence="2" id="KW-1133">Transmembrane helix</keyword>
<evidence type="ECO:0008006" key="5">
    <source>
        <dbReference type="Google" id="ProtNLM"/>
    </source>
</evidence>
<organism evidence="3 4">
    <name type="scientific">Ideonella margarita</name>
    <dbReference type="NCBI Taxonomy" id="2984191"/>
    <lineage>
        <taxon>Bacteria</taxon>
        <taxon>Pseudomonadati</taxon>
        <taxon>Pseudomonadota</taxon>
        <taxon>Betaproteobacteria</taxon>
        <taxon>Burkholderiales</taxon>
        <taxon>Sphaerotilaceae</taxon>
        <taxon>Ideonella</taxon>
    </lineage>
</organism>
<evidence type="ECO:0000313" key="4">
    <source>
        <dbReference type="Proteomes" id="UP001379945"/>
    </source>
</evidence>
<feature type="transmembrane region" description="Helical" evidence="2">
    <location>
        <begin position="245"/>
        <end position="265"/>
    </location>
</feature>
<dbReference type="Proteomes" id="UP001379945">
    <property type="component" value="Unassembled WGS sequence"/>
</dbReference>
<keyword evidence="2" id="KW-0812">Transmembrane</keyword>
<feature type="compositionally biased region" description="Low complexity" evidence="1">
    <location>
        <begin position="131"/>
        <end position="154"/>
    </location>
</feature>
<proteinExistence type="predicted"/>
<gene>
    <name evidence="3" type="ORF">AACH00_19045</name>
</gene>
<evidence type="ECO:0000256" key="1">
    <source>
        <dbReference type="SAM" id="MobiDB-lite"/>
    </source>
</evidence>
<feature type="compositionally biased region" description="Low complexity" evidence="1">
    <location>
        <begin position="566"/>
        <end position="583"/>
    </location>
</feature>
<evidence type="ECO:0000256" key="2">
    <source>
        <dbReference type="SAM" id="Phobius"/>
    </source>
</evidence>
<evidence type="ECO:0000313" key="3">
    <source>
        <dbReference type="EMBL" id="MEK8048457.1"/>
    </source>
</evidence>
<keyword evidence="4" id="KW-1185">Reference proteome</keyword>
<protein>
    <recommendedName>
        <fullName evidence="5">Tfp pilus assembly protein FimV</fullName>
    </recommendedName>
</protein>
<accession>A0ABU9CDB5</accession>
<keyword evidence="2" id="KW-0472">Membrane</keyword>
<reference evidence="3 4" key="1">
    <citation type="submission" date="2024-04" db="EMBL/GenBank/DDBJ databases">
        <title>Novel species of the genus Ideonella isolated from streams.</title>
        <authorList>
            <person name="Lu H."/>
        </authorList>
    </citation>
    <scope>NUCLEOTIDE SEQUENCE [LARGE SCALE GENOMIC DNA]</scope>
    <source>
        <strain evidence="3 4">LYT19W</strain>
    </source>
</reference>
<dbReference type="RefSeq" id="WP_341400768.1">
    <property type="nucleotide sequence ID" value="NZ_JBBUTI010000018.1"/>
</dbReference>
<dbReference type="EMBL" id="JBBUTI010000018">
    <property type="protein sequence ID" value="MEK8048457.1"/>
    <property type="molecule type" value="Genomic_DNA"/>
</dbReference>
<sequence>MTAECVTAEVIAGDSRLPPSQVRVQVLGGRTESDWVARISTTSPIEEPVLEVAISAGCERRFMRRFTAFADPPGMSTGSPAVMAGAGAMSQPVAPTTRAVDDLFLAPVPGTAPKSLRGPRKATAESPDNLAASKPAKPVASKAPRAQAAAAQRDVVPRETQVARLLLDVGGPRLKMDMEDPIMQVADSVVAAASEAGVGSGNDEFERLRLLEKSLTELRKESQASRDAQLALKGRLADAEAQSRLLPWLLALLAVMSALAVWLALRLRKKARQPDAAAGPWWSSEVAPLDATLGPVPVPPISVAGELTDDEPATAEAAPAGVTRPVSNGNDAAWASASVADDAFKTAPFPGPQSGFNGAASGVLDGAVPAREVSVEELLDLEQQADFFIALGQEDAAVDLLMSHLRSSGGQSPLPYTKLLEIYRRQGDRGAYERIRARFNRRFNAYAPDWDVGPLHGRSLEDYPDVLAHLEAIWPSPIDAMAVLEGMLFRKDESQDLFDLPAYKDVLLMYSLARDLWQQGGYSSTEVDLLLPLGDTGPSTYTKVASEPADPFGSYDLTAFHLDDISTPSNAPAAPSPAAAGASTKGDDLSSMDLDLNIDLHSDLNGPNTRH</sequence>
<feature type="region of interest" description="Disordered" evidence="1">
    <location>
        <begin position="566"/>
        <end position="587"/>
    </location>
</feature>
<name>A0ABU9CDB5_9BURK</name>